<accession>A0A3S1CH24</accession>
<gene>
    <name evidence="1" type="ORF">DSM106972_024180</name>
</gene>
<dbReference type="AlphaFoldDB" id="A0A3S1CH24"/>
<evidence type="ECO:0000313" key="2">
    <source>
        <dbReference type="Proteomes" id="UP000271624"/>
    </source>
</evidence>
<organism evidence="1 2">
    <name type="scientific">Dulcicalothrix desertica PCC 7102</name>
    <dbReference type="NCBI Taxonomy" id="232991"/>
    <lineage>
        <taxon>Bacteria</taxon>
        <taxon>Bacillati</taxon>
        <taxon>Cyanobacteriota</taxon>
        <taxon>Cyanophyceae</taxon>
        <taxon>Nostocales</taxon>
        <taxon>Calotrichaceae</taxon>
        <taxon>Dulcicalothrix</taxon>
    </lineage>
</organism>
<dbReference type="Proteomes" id="UP000271624">
    <property type="component" value="Unassembled WGS sequence"/>
</dbReference>
<dbReference type="InterPro" id="IPR029063">
    <property type="entry name" value="SAM-dependent_MTases_sf"/>
</dbReference>
<reference evidence="1" key="2">
    <citation type="journal article" date="2019" name="Genome Biol. Evol.">
        <title>Day and night: Metabolic profiles and evolutionary relationships of six axenic non-marine cyanobacteria.</title>
        <authorList>
            <person name="Will S.E."/>
            <person name="Henke P."/>
            <person name="Boedeker C."/>
            <person name="Huang S."/>
            <person name="Brinkmann H."/>
            <person name="Rohde M."/>
            <person name="Jarek M."/>
            <person name="Friedl T."/>
            <person name="Seufert S."/>
            <person name="Schumacher M."/>
            <person name="Overmann J."/>
            <person name="Neumann-Schaal M."/>
            <person name="Petersen J."/>
        </authorList>
    </citation>
    <scope>NUCLEOTIDE SEQUENCE [LARGE SCALE GENOMIC DNA]</scope>
    <source>
        <strain evidence="1">PCC 7102</strain>
    </source>
</reference>
<sequence>MLGSGAPESDLKIPYKDFYTIIDQIAQTSDLLARYVHKYFSDIVLHSQELYKVVKHGGFIHYIVGNSKFYDVMLPVESIFASIFQDVGFINISV</sequence>
<dbReference type="Gene3D" id="3.40.50.150">
    <property type="entry name" value="Vaccinia Virus protein VP39"/>
    <property type="match status" value="1"/>
</dbReference>
<protein>
    <submittedName>
        <fullName evidence="1">Uncharacterized protein</fullName>
    </submittedName>
</protein>
<dbReference type="EMBL" id="RSCL01000005">
    <property type="protein sequence ID" value="RUT07157.1"/>
    <property type="molecule type" value="Genomic_DNA"/>
</dbReference>
<reference evidence="1" key="1">
    <citation type="submission" date="2018-12" db="EMBL/GenBank/DDBJ databases">
        <authorList>
            <person name="Will S."/>
            <person name="Neumann-Schaal M."/>
            <person name="Henke P."/>
        </authorList>
    </citation>
    <scope>NUCLEOTIDE SEQUENCE</scope>
    <source>
        <strain evidence="1">PCC 7102</strain>
    </source>
</reference>
<proteinExistence type="predicted"/>
<keyword evidence="2" id="KW-1185">Reference proteome</keyword>
<evidence type="ECO:0000313" key="1">
    <source>
        <dbReference type="EMBL" id="RUT07157.1"/>
    </source>
</evidence>
<name>A0A3S1CH24_9CYAN</name>
<comment type="caution">
    <text evidence="1">The sequence shown here is derived from an EMBL/GenBank/DDBJ whole genome shotgun (WGS) entry which is preliminary data.</text>
</comment>